<evidence type="ECO:0000313" key="3">
    <source>
        <dbReference type="EMBL" id="QAY66501.1"/>
    </source>
</evidence>
<dbReference type="InterPro" id="IPR001509">
    <property type="entry name" value="Epimerase_deHydtase"/>
</dbReference>
<accession>A0A4V0YF52</accession>
<dbReference type="Gene3D" id="3.40.50.720">
    <property type="entry name" value="NAD(P)-binding Rossmann-like Domain"/>
    <property type="match status" value="1"/>
</dbReference>
<dbReference type="GO" id="GO:0016020">
    <property type="term" value="C:membrane"/>
    <property type="evidence" value="ECO:0007669"/>
    <property type="project" value="UniProtKB-SubCell"/>
</dbReference>
<feature type="domain" description="NAD-dependent epimerase/dehydratase" evidence="2">
    <location>
        <begin position="16"/>
        <end position="121"/>
    </location>
</feature>
<dbReference type="InterPro" id="IPR036291">
    <property type="entry name" value="NAD(P)-bd_dom_sf"/>
</dbReference>
<protein>
    <submittedName>
        <fullName evidence="3">NAD-dependent epimerase/dehydratase family protein</fullName>
    </submittedName>
</protein>
<dbReference type="PANTHER" id="PTHR14097:SF8">
    <property type="entry name" value="NAD(P)-BINDING DOMAIN-CONTAINING PROTEIN"/>
    <property type="match status" value="1"/>
</dbReference>
<evidence type="ECO:0000313" key="4">
    <source>
        <dbReference type="Proteomes" id="UP000293568"/>
    </source>
</evidence>
<dbReference type="RefSeq" id="WP_129440153.1">
    <property type="nucleotide sequence ID" value="NZ_CP035492.1"/>
</dbReference>
<sequence>MIKKAPSGPKDGKIKVIVTGATGMVGEGVLYECLLSPAVESVLAIARRPIGVSHPKLTELVHSDLTDVSAVEQQLEGYDACYFCLGTTSVGMNEEQYTKVTYGITLHIAETVSRLNPGMVFCYVTAEGTDNTEKGRSMWARVKGKTENDLLKLPFKRAYMFRPGYIHPTPGLRNAHKFYKAITWLYPALRRLMPKHVITLRELGQAMIQATLKGSGQTVVDSRGMAALAQAYTAEKAGPFRG</sequence>
<keyword evidence="4" id="KW-1185">Reference proteome</keyword>
<comment type="subcellular location">
    <subcellularLocation>
        <location evidence="1">Membrane</location>
    </subcellularLocation>
</comment>
<dbReference type="OrthoDB" id="9785372at2"/>
<dbReference type="SUPFAM" id="SSF51735">
    <property type="entry name" value="NAD(P)-binding Rossmann-fold domains"/>
    <property type="match status" value="1"/>
</dbReference>
<dbReference type="KEGG" id="pprt:ET464_08835"/>
<evidence type="ECO:0000259" key="2">
    <source>
        <dbReference type="Pfam" id="PF01370"/>
    </source>
</evidence>
<dbReference type="PANTHER" id="PTHR14097">
    <property type="entry name" value="OXIDOREDUCTASE HTATIP2"/>
    <property type="match status" value="1"/>
</dbReference>
<gene>
    <name evidence="3" type="ORF">ET464_08835</name>
</gene>
<reference evidence="3 4" key="1">
    <citation type="submission" date="2019-01" db="EMBL/GenBank/DDBJ databases">
        <title>Genome sequencing of strain FW100M-2.</title>
        <authorList>
            <person name="Heo J."/>
            <person name="Kim S.-J."/>
            <person name="Kim J.-S."/>
            <person name="Hong S.-B."/>
            <person name="Kwon S.-W."/>
        </authorList>
    </citation>
    <scope>NUCLEOTIDE SEQUENCE [LARGE SCALE GENOMIC DNA]</scope>
    <source>
        <strain evidence="3 4">FW100M-2</strain>
    </source>
</reference>
<organism evidence="3 4">
    <name type="scientific">Paenibacillus protaetiae</name>
    <dbReference type="NCBI Taxonomy" id="2509456"/>
    <lineage>
        <taxon>Bacteria</taxon>
        <taxon>Bacillati</taxon>
        <taxon>Bacillota</taxon>
        <taxon>Bacilli</taxon>
        <taxon>Bacillales</taxon>
        <taxon>Paenibacillaceae</taxon>
        <taxon>Paenibacillus</taxon>
    </lineage>
</organism>
<dbReference type="EMBL" id="CP035492">
    <property type="protein sequence ID" value="QAY66501.1"/>
    <property type="molecule type" value="Genomic_DNA"/>
</dbReference>
<dbReference type="Proteomes" id="UP000293568">
    <property type="component" value="Chromosome"/>
</dbReference>
<dbReference type="AlphaFoldDB" id="A0A4V0YF52"/>
<name>A0A4V0YF52_9BACL</name>
<proteinExistence type="predicted"/>
<dbReference type="Pfam" id="PF01370">
    <property type="entry name" value="Epimerase"/>
    <property type="match status" value="1"/>
</dbReference>
<evidence type="ECO:0000256" key="1">
    <source>
        <dbReference type="ARBA" id="ARBA00004370"/>
    </source>
</evidence>